<dbReference type="WBParaSite" id="ACRNAN_scaffold18100.g22410.t1">
    <property type="protein sequence ID" value="ACRNAN_scaffold18100.g22410.t1"/>
    <property type="gene ID" value="ACRNAN_scaffold18100.g22410"/>
</dbReference>
<name>A0A914D330_9BILA</name>
<sequence length="113" mass="12636">MDIDEEQIDETPTALIQDVMSQPTSDKEPKQDEDFVYYLNRDETQDETSGDNLYDPSKAVDSDSDSGTSDSDEETSSDEEKSNAEEQESVNKANENAESTVLEINEEQGQNTE</sequence>
<evidence type="ECO:0000313" key="2">
    <source>
        <dbReference type="Proteomes" id="UP000887540"/>
    </source>
</evidence>
<accession>A0A914D330</accession>
<proteinExistence type="predicted"/>
<organism evidence="2 3">
    <name type="scientific">Acrobeloides nanus</name>
    <dbReference type="NCBI Taxonomy" id="290746"/>
    <lineage>
        <taxon>Eukaryota</taxon>
        <taxon>Metazoa</taxon>
        <taxon>Ecdysozoa</taxon>
        <taxon>Nematoda</taxon>
        <taxon>Chromadorea</taxon>
        <taxon>Rhabditida</taxon>
        <taxon>Tylenchina</taxon>
        <taxon>Cephalobomorpha</taxon>
        <taxon>Cephaloboidea</taxon>
        <taxon>Cephalobidae</taxon>
        <taxon>Acrobeloides</taxon>
    </lineage>
</organism>
<reference evidence="3" key="1">
    <citation type="submission" date="2022-11" db="UniProtKB">
        <authorList>
            <consortium name="WormBaseParasite"/>
        </authorList>
    </citation>
    <scope>IDENTIFICATION</scope>
</reference>
<feature type="compositionally biased region" description="Polar residues" evidence="1">
    <location>
        <begin position="90"/>
        <end position="99"/>
    </location>
</feature>
<dbReference type="AlphaFoldDB" id="A0A914D330"/>
<protein>
    <submittedName>
        <fullName evidence="3">Uncharacterized protein</fullName>
    </submittedName>
</protein>
<evidence type="ECO:0000256" key="1">
    <source>
        <dbReference type="SAM" id="MobiDB-lite"/>
    </source>
</evidence>
<feature type="region of interest" description="Disordered" evidence="1">
    <location>
        <begin position="1"/>
        <end position="113"/>
    </location>
</feature>
<evidence type="ECO:0000313" key="3">
    <source>
        <dbReference type="WBParaSite" id="ACRNAN_scaffold18100.g22410.t1"/>
    </source>
</evidence>
<dbReference type="Proteomes" id="UP000887540">
    <property type="component" value="Unplaced"/>
</dbReference>
<keyword evidence="2" id="KW-1185">Reference proteome</keyword>